<dbReference type="InterPro" id="IPR009057">
    <property type="entry name" value="Homeodomain-like_sf"/>
</dbReference>
<evidence type="ECO:0000313" key="7">
    <source>
        <dbReference type="Proteomes" id="UP000076577"/>
    </source>
</evidence>
<dbReference type="Pfam" id="PF12833">
    <property type="entry name" value="HTH_18"/>
    <property type="match status" value="1"/>
</dbReference>
<keyword evidence="3" id="KW-0804">Transcription</keyword>
<evidence type="ECO:0000313" key="6">
    <source>
        <dbReference type="EMBL" id="KZL19012.1"/>
    </source>
</evidence>
<proteinExistence type="predicted"/>
<dbReference type="PROSITE" id="PS01124">
    <property type="entry name" value="HTH_ARAC_FAMILY_2"/>
    <property type="match status" value="1"/>
</dbReference>
<keyword evidence="4" id="KW-1133">Transmembrane helix</keyword>
<protein>
    <submittedName>
        <fullName evidence="6">HTH-type transcriptional activator Btr</fullName>
    </submittedName>
</protein>
<reference evidence="6 7" key="1">
    <citation type="journal article" date="2016" name="Front. Microbiol.">
        <title>Comparative Genomic Analysis Reveals a Diverse Repertoire of Genes Involved in Prokaryote-Eukaryote Interactions within the Pseudovibrio Genus.</title>
        <authorList>
            <person name="Romano S."/>
            <person name="Fernandez-Guerra A."/>
            <person name="Reen F.J."/>
            <person name="Glockner F.O."/>
            <person name="Crowley S.P."/>
            <person name="O'Sullivan O."/>
            <person name="Cotter P.D."/>
            <person name="Adams C."/>
            <person name="Dobson A.D."/>
            <person name="O'Gara F."/>
        </authorList>
    </citation>
    <scope>NUCLEOTIDE SEQUENCE [LARGE SCALE GENOMIC DNA]</scope>
    <source>
        <strain evidence="6 7">Ad2</strain>
    </source>
</reference>
<evidence type="ECO:0000256" key="4">
    <source>
        <dbReference type="SAM" id="Phobius"/>
    </source>
</evidence>
<keyword evidence="4" id="KW-0472">Membrane</keyword>
<dbReference type="RefSeq" id="WP_074881805.1">
    <property type="nucleotide sequence ID" value="NZ_FOFM01000001.1"/>
</dbReference>
<feature type="transmembrane region" description="Helical" evidence="4">
    <location>
        <begin position="116"/>
        <end position="136"/>
    </location>
</feature>
<feature type="transmembrane region" description="Helical" evidence="4">
    <location>
        <begin position="30"/>
        <end position="52"/>
    </location>
</feature>
<dbReference type="PANTHER" id="PTHR43280:SF29">
    <property type="entry name" value="ARAC-FAMILY TRANSCRIPTIONAL REGULATOR"/>
    <property type="match status" value="1"/>
</dbReference>
<feature type="domain" description="HTH araC/xylS-type" evidence="5">
    <location>
        <begin position="234"/>
        <end position="339"/>
    </location>
</feature>
<dbReference type="SUPFAM" id="SSF46689">
    <property type="entry name" value="Homeodomain-like"/>
    <property type="match status" value="1"/>
</dbReference>
<dbReference type="AlphaFoldDB" id="A0A165YNB9"/>
<dbReference type="EMBL" id="LMCB01000017">
    <property type="protein sequence ID" value="KZL19012.1"/>
    <property type="molecule type" value="Genomic_DNA"/>
</dbReference>
<dbReference type="OrthoDB" id="345413at2"/>
<keyword evidence="4" id="KW-0812">Transmembrane</keyword>
<dbReference type="SMART" id="SM00342">
    <property type="entry name" value="HTH_ARAC"/>
    <property type="match status" value="1"/>
</dbReference>
<organism evidence="6 7">
    <name type="scientific">Pseudovibrio axinellae</name>
    <dbReference type="NCBI Taxonomy" id="989403"/>
    <lineage>
        <taxon>Bacteria</taxon>
        <taxon>Pseudomonadati</taxon>
        <taxon>Pseudomonadota</taxon>
        <taxon>Alphaproteobacteria</taxon>
        <taxon>Hyphomicrobiales</taxon>
        <taxon>Stappiaceae</taxon>
        <taxon>Pseudovibrio</taxon>
    </lineage>
</organism>
<dbReference type="Proteomes" id="UP000076577">
    <property type="component" value="Unassembled WGS sequence"/>
</dbReference>
<feature type="transmembrane region" description="Helical" evidence="4">
    <location>
        <begin position="157"/>
        <end position="179"/>
    </location>
</feature>
<dbReference type="PATRIC" id="fig|989403.3.peg.2696"/>
<keyword evidence="7" id="KW-1185">Reference proteome</keyword>
<feature type="transmembrane region" description="Helical" evidence="4">
    <location>
        <begin position="185"/>
        <end position="207"/>
    </location>
</feature>
<dbReference type="GO" id="GO:0003700">
    <property type="term" value="F:DNA-binding transcription factor activity"/>
    <property type="evidence" value="ECO:0007669"/>
    <property type="project" value="InterPro"/>
</dbReference>
<feature type="transmembrane region" description="Helical" evidence="4">
    <location>
        <begin position="88"/>
        <end position="110"/>
    </location>
</feature>
<evidence type="ECO:0000256" key="3">
    <source>
        <dbReference type="ARBA" id="ARBA00023163"/>
    </source>
</evidence>
<accession>A0A165YNB9</accession>
<dbReference type="PANTHER" id="PTHR43280">
    <property type="entry name" value="ARAC-FAMILY TRANSCRIPTIONAL REGULATOR"/>
    <property type="match status" value="1"/>
</dbReference>
<evidence type="ECO:0000256" key="2">
    <source>
        <dbReference type="ARBA" id="ARBA00023125"/>
    </source>
</evidence>
<evidence type="ECO:0000256" key="1">
    <source>
        <dbReference type="ARBA" id="ARBA00023015"/>
    </source>
</evidence>
<name>A0A165YNB9_9HYPH</name>
<dbReference type="GO" id="GO:0043565">
    <property type="term" value="F:sequence-specific DNA binding"/>
    <property type="evidence" value="ECO:0007669"/>
    <property type="project" value="InterPro"/>
</dbReference>
<feature type="transmembrane region" description="Helical" evidence="4">
    <location>
        <begin position="6"/>
        <end position="23"/>
    </location>
</feature>
<feature type="transmembrane region" description="Helical" evidence="4">
    <location>
        <begin position="58"/>
        <end position="76"/>
    </location>
</feature>
<dbReference type="Gene3D" id="1.10.10.60">
    <property type="entry name" value="Homeodomain-like"/>
    <property type="match status" value="1"/>
</dbReference>
<comment type="caution">
    <text evidence="6">The sequence shown here is derived from an EMBL/GenBank/DDBJ whole genome shotgun (WGS) entry which is preliminary data.</text>
</comment>
<keyword evidence="2" id="KW-0238">DNA-binding</keyword>
<dbReference type="STRING" id="989403.SAMN05421798_101510"/>
<keyword evidence="1" id="KW-0805">Transcription regulation</keyword>
<sequence>MPNLPLPFFTAILLSIVLLRLCIGRRPRVPLLLGLTLGLYALQSVLLGLRWGGFPLPVVNLGMLAICIPPLTWLALKQLTTTLSPRLLGGAFLAILAALSSLYVITLFRLFFWGDIIAIAIYIGFGALLIVTARTSKLQWAQTLPFHWVVPCRQAHLIAGAALVVSGLVDLLVTVDFAYYNGQHAGQIVGIANLCFLIAVLALYIFYSNIFPQKEVVVATASPARPSREAKEMEAIVTALDHLMEDEAAYCDENLTVALLAKRTGVSARQLSEAVNSARAMNVPQYVNCFRIKEACQRLSSTSEPVTQIMFDVGFTTKSNFNREFVRITGMSPSAWRQQTRAKKGAVS</sequence>
<gene>
    <name evidence="6" type="primary">btr</name>
    <name evidence="6" type="ORF">PsAD2_02531</name>
</gene>
<evidence type="ECO:0000259" key="5">
    <source>
        <dbReference type="PROSITE" id="PS01124"/>
    </source>
</evidence>
<dbReference type="InterPro" id="IPR018060">
    <property type="entry name" value="HTH_AraC"/>
</dbReference>